<dbReference type="GO" id="GO:0005829">
    <property type="term" value="C:cytosol"/>
    <property type="evidence" value="ECO:0007669"/>
    <property type="project" value="TreeGrafter"/>
</dbReference>
<accession>A0A1M5N5M3</accession>
<dbReference type="STRING" id="1121321.SAMN04488530_10914"/>
<organism evidence="1 2">
    <name type="scientific">Asaccharospora irregularis DSM 2635</name>
    <dbReference type="NCBI Taxonomy" id="1121321"/>
    <lineage>
        <taxon>Bacteria</taxon>
        <taxon>Bacillati</taxon>
        <taxon>Bacillota</taxon>
        <taxon>Clostridia</taxon>
        <taxon>Peptostreptococcales</taxon>
        <taxon>Peptostreptococcaceae</taxon>
        <taxon>Asaccharospora</taxon>
    </lineage>
</organism>
<dbReference type="PANTHER" id="PTHR10000:SF8">
    <property type="entry name" value="HAD SUPERFAMILY HYDROLASE-LIKE, TYPE 3"/>
    <property type="match status" value="1"/>
</dbReference>
<dbReference type="OrthoDB" id="1666512at2"/>
<dbReference type="RefSeq" id="WP_073125110.1">
    <property type="nucleotide sequence ID" value="NZ_BAABCH010000102.1"/>
</dbReference>
<protein>
    <submittedName>
        <fullName evidence="1">Hydroxymethylpyrimidine pyrophosphatase</fullName>
    </submittedName>
</protein>
<keyword evidence="2" id="KW-1185">Reference proteome</keyword>
<dbReference type="InterPro" id="IPR036412">
    <property type="entry name" value="HAD-like_sf"/>
</dbReference>
<dbReference type="InterPro" id="IPR023214">
    <property type="entry name" value="HAD_sf"/>
</dbReference>
<evidence type="ECO:0000313" key="2">
    <source>
        <dbReference type="Proteomes" id="UP000243255"/>
    </source>
</evidence>
<dbReference type="PIRSF" id="PIRSF030802">
    <property type="entry name" value="UCP030802"/>
    <property type="match status" value="1"/>
</dbReference>
<dbReference type="Pfam" id="PF08282">
    <property type="entry name" value="Hydrolase_3"/>
    <property type="match status" value="1"/>
</dbReference>
<reference evidence="2" key="1">
    <citation type="submission" date="2016-11" db="EMBL/GenBank/DDBJ databases">
        <authorList>
            <person name="Varghese N."/>
            <person name="Submissions S."/>
        </authorList>
    </citation>
    <scope>NUCLEOTIDE SEQUENCE [LARGE SCALE GENOMIC DNA]</scope>
    <source>
        <strain evidence="2">DSM 2635</strain>
    </source>
</reference>
<dbReference type="AlphaFoldDB" id="A0A1M5N5M3"/>
<dbReference type="Gene3D" id="3.40.50.1000">
    <property type="entry name" value="HAD superfamily/HAD-like"/>
    <property type="match status" value="2"/>
</dbReference>
<sequence length="269" mass="31298">MVIFSDLDRSIIYSNKFLDTKTQYKNIEIYNGKQISYISLDTLKLIKKIQERGMFIPTTTRTKEQFSRIRFCENKIFFPWAITSNGGVILKDNKVLESWQKKIKDIVKKSEDIESMVEKFEKYKDLPGIKSFKIAEDLFFYIVVDYFEFNIDMIEEYIKDLDSNNWKMYISGRKIYFLPKGINKENAINHVVNEMGISDFFAIGDSSMDYGMLKSADTGYILKHGELLNQNQDIDISGLKVSAKEGMKATEEILFEILNENSSTVVMNL</sequence>
<name>A0A1M5N5M3_9FIRM</name>
<dbReference type="EMBL" id="FQWX01000009">
    <property type="protein sequence ID" value="SHG84742.1"/>
    <property type="molecule type" value="Genomic_DNA"/>
</dbReference>
<dbReference type="GO" id="GO:0016791">
    <property type="term" value="F:phosphatase activity"/>
    <property type="evidence" value="ECO:0007669"/>
    <property type="project" value="TreeGrafter"/>
</dbReference>
<dbReference type="Proteomes" id="UP000243255">
    <property type="component" value="Unassembled WGS sequence"/>
</dbReference>
<dbReference type="SUPFAM" id="SSF56784">
    <property type="entry name" value="HAD-like"/>
    <property type="match status" value="1"/>
</dbReference>
<gene>
    <name evidence="1" type="ORF">SAMN04488530_10914</name>
</gene>
<proteinExistence type="predicted"/>
<evidence type="ECO:0000313" key="1">
    <source>
        <dbReference type="EMBL" id="SHG84742.1"/>
    </source>
</evidence>
<dbReference type="PANTHER" id="PTHR10000">
    <property type="entry name" value="PHOSPHOSERINE PHOSPHATASE"/>
    <property type="match status" value="1"/>
</dbReference>
<dbReference type="InterPro" id="IPR024197">
    <property type="entry name" value="TPP-like"/>
</dbReference>
<dbReference type="GO" id="GO:0000287">
    <property type="term" value="F:magnesium ion binding"/>
    <property type="evidence" value="ECO:0007669"/>
    <property type="project" value="TreeGrafter"/>
</dbReference>